<evidence type="ECO:0000256" key="2">
    <source>
        <dbReference type="SAM" id="Phobius"/>
    </source>
</evidence>
<organism evidence="3 4">
    <name type="scientific">Perilla frutescens var. hirtella</name>
    <name type="common">Perilla citriodora</name>
    <name type="synonym">Perilla setoyensis</name>
    <dbReference type="NCBI Taxonomy" id="608512"/>
    <lineage>
        <taxon>Eukaryota</taxon>
        <taxon>Viridiplantae</taxon>
        <taxon>Streptophyta</taxon>
        <taxon>Embryophyta</taxon>
        <taxon>Tracheophyta</taxon>
        <taxon>Spermatophyta</taxon>
        <taxon>Magnoliopsida</taxon>
        <taxon>eudicotyledons</taxon>
        <taxon>Gunneridae</taxon>
        <taxon>Pentapetalae</taxon>
        <taxon>asterids</taxon>
        <taxon>lamiids</taxon>
        <taxon>Lamiales</taxon>
        <taxon>Lamiaceae</taxon>
        <taxon>Nepetoideae</taxon>
        <taxon>Elsholtzieae</taxon>
        <taxon>Perilla</taxon>
    </lineage>
</organism>
<dbReference type="AlphaFoldDB" id="A0AAD4PB91"/>
<dbReference type="Proteomes" id="UP001190926">
    <property type="component" value="Unassembled WGS sequence"/>
</dbReference>
<keyword evidence="4" id="KW-1185">Reference proteome</keyword>
<dbReference type="PANTHER" id="PTHR34188:SF5">
    <property type="entry name" value="OS05G0131900 PROTEIN"/>
    <property type="match status" value="1"/>
</dbReference>
<protein>
    <submittedName>
        <fullName evidence="3">Transmembrane protein</fullName>
    </submittedName>
</protein>
<sequence length="201" mass="20998">MKEEDGCCGVPMSVDVLASGENSKNGIDLGGVSPESGEKTRKERRVSTSAKKPPRPPRGLSLDAADQKLIKEISELLMIKRARIERMKALKKTKAAKGTSASASSSGNLVAMLFTVLFCIVIIFQGCHPWGFFPRSGSAVGIPISPKSDGATEGGVLSLQDKRNLSTGSVNVMLSEVGSPNVLVAGSDNNKGGEGGRGAIR</sequence>
<gene>
    <name evidence="3" type="ORF">C2S53_005014</name>
</gene>
<feature type="transmembrane region" description="Helical" evidence="2">
    <location>
        <begin position="109"/>
        <end position="127"/>
    </location>
</feature>
<evidence type="ECO:0000256" key="1">
    <source>
        <dbReference type="SAM" id="MobiDB-lite"/>
    </source>
</evidence>
<name>A0AAD4PB91_PERFH</name>
<evidence type="ECO:0000313" key="4">
    <source>
        <dbReference type="Proteomes" id="UP001190926"/>
    </source>
</evidence>
<proteinExistence type="predicted"/>
<keyword evidence="2" id="KW-0472">Membrane</keyword>
<keyword evidence="2" id="KW-1133">Transmembrane helix</keyword>
<evidence type="ECO:0000313" key="3">
    <source>
        <dbReference type="EMBL" id="KAH6833066.1"/>
    </source>
</evidence>
<feature type="region of interest" description="Disordered" evidence="1">
    <location>
        <begin position="20"/>
        <end position="63"/>
    </location>
</feature>
<dbReference type="PANTHER" id="PTHR34188">
    <property type="entry name" value="OS01G0299500 PROTEIN"/>
    <property type="match status" value="1"/>
</dbReference>
<reference evidence="3 4" key="1">
    <citation type="journal article" date="2021" name="Nat. Commun.">
        <title>Incipient diploidization of the medicinal plant Perilla within 10,000 years.</title>
        <authorList>
            <person name="Zhang Y."/>
            <person name="Shen Q."/>
            <person name="Leng L."/>
            <person name="Zhang D."/>
            <person name="Chen S."/>
            <person name="Shi Y."/>
            <person name="Ning Z."/>
            <person name="Chen S."/>
        </authorList>
    </citation>
    <scope>NUCLEOTIDE SEQUENCE [LARGE SCALE GENOMIC DNA]</scope>
    <source>
        <strain evidence="4">cv. PC099</strain>
    </source>
</reference>
<dbReference type="EMBL" id="SDAM02000060">
    <property type="protein sequence ID" value="KAH6833066.1"/>
    <property type="molecule type" value="Genomic_DNA"/>
</dbReference>
<comment type="caution">
    <text evidence="3">The sequence shown here is derived from an EMBL/GenBank/DDBJ whole genome shotgun (WGS) entry which is preliminary data.</text>
</comment>
<keyword evidence="2 3" id="KW-0812">Transmembrane</keyword>
<accession>A0AAD4PB91</accession>